<feature type="domain" description="RRM" evidence="5">
    <location>
        <begin position="163"/>
        <end position="240"/>
    </location>
</feature>
<feature type="compositionally biased region" description="Basic residues" evidence="4">
    <location>
        <begin position="123"/>
        <end position="138"/>
    </location>
</feature>
<gene>
    <name evidence="7" type="ORF">V6N12_001061</name>
</gene>
<sequence length="559" mass="61339">MVLSNKKLKQKLRAELLAKRVSETQPVEKNPESNSEPRSLKSLLDSVTQKPRLSKREKRRKNPPFPNGMNRETDENGVEVEEDGGKGNSEEGEKKKTKKRKREQEKGKEGKTTPEDKESNDNKKKRTKNKNKKKKKQKNASEDHEVLQVENGAESQVRQDVAAKVYVGGIPYRYTEDDIRYYFESCGTITDIDCMKFPDTGKFRGIAIVSFETEAAAKEALALDRADMGGMQLTIQPYKSTRANKVTGFAPKMVEGYNRIYVGNLSWDITEDDLKKFFSDCNVSSIRFGMNKETGEFRGYAHVDFSDSVSVAMALKLDQEILCGRPVKISCAVPKKEVQTQSGSHQTSNEVHRSDERASSKEVPMSVEAPGAVCVEEPTVSEVDNGGLSVSSGKLRRRTCYLCGQKGHISSACPKGPASVEAPAGNEAPLSVEAPTGNEAPLSIEAPTVNEVDDIGLSVSSGKLRRRTCYECGQKGHISSDCPKRSASTEAPASNEAPLRVEAPTGNEPFPVNEVENVVPSVSSGKLRRRTCYECGQKGHISSACPNTKSAETTNANTK</sequence>
<dbReference type="PANTHER" id="PTHR23236">
    <property type="entry name" value="EUKARYOTIC TRANSLATION INITIATION FACTOR 4B/4H"/>
    <property type="match status" value="1"/>
</dbReference>
<keyword evidence="2" id="KW-0479">Metal-binding</keyword>
<feature type="compositionally biased region" description="Polar residues" evidence="4">
    <location>
        <begin position="23"/>
        <end position="37"/>
    </location>
</feature>
<evidence type="ECO:0000256" key="2">
    <source>
        <dbReference type="PROSITE-ProRule" id="PRU00047"/>
    </source>
</evidence>
<dbReference type="SMART" id="SM00360">
    <property type="entry name" value="RRM"/>
    <property type="match status" value="2"/>
</dbReference>
<dbReference type="Pfam" id="PF00076">
    <property type="entry name" value="RRM_1"/>
    <property type="match status" value="2"/>
</dbReference>
<evidence type="ECO:0000313" key="8">
    <source>
        <dbReference type="Proteomes" id="UP001472677"/>
    </source>
</evidence>
<feature type="region of interest" description="Disordered" evidence="4">
    <location>
        <begin position="538"/>
        <end position="559"/>
    </location>
</feature>
<dbReference type="CDD" id="cd12272">
    <property type="entry name" value="RRM2_PHIP1"/>
    <property type="match status" value="1"/>
</dbReference>
<protein>
    <recommendedName>
        <fullName evidence="9">Protein gar2</fullName>
    </recommendedName>
</protein>
<dbReference type="InterPro" id="IPR001878">
    <property type="entry name" value="Znf_CCHC"/>
</dbReference>
<feature type="domain" description="CCHC-type" evidence="6">
    <location>
        <begin position="532"/>
        <end position="547"/>
    </location>
</feature>
<dbReference type="Gene3D" id="3.30.70.330">
    <property type="match status" value="2"/>
</dbReference>
<dbReference type="PANTHER" id="PTHR23236:SF24">
    <property type="entry name" value="PHRAGMOPLASTIN INTERACTING PROTEIN 1"/>
    <property type="match status" value="1"/>
</dbReference>
<dbReference type="InterPro" id="IPR034362">
    <property type="entry name" value="PHIP1_RRM2"/>
</dbReference>
<feature type="compositionally biased region" description="Polar residues" evidence="4">
    <location>
        <begin position="339"/>
        <end position="349"/>
    </location>
</feature>
<dbReference type="SUPFAM" id="SSF54928">
    <property type="entry name" value="RNA-binding domain, RBD"/>
    <property type="match status" value="2"/>
</dbReference>
<evidence type="ECO:0000313" key="7">
    <source>
        <dbReference type="EMBL" id="KAK8514894.1"/>
    </source>
</evidence>
<feature type="domain" description="RRM" evidence="5">
    <location>
        <begin position="258"/>
        <end position="334"/>
    </location>
</feature>
<organism evidence="7 8">
    <name type="scientific">Hibiscus sabdariffa</name>
    <name type="common">roselle</name>
    <dbReference type="NCBI Taxonomy" id="183260"/>
    <lineage>
        <taxon>Eukaryota</taxon>
        <taxon>Viridiplantae</taxon>
        <taxon>Streptophyta</taxon>
        <taxon>Embryophyta</taxon>
        <taxon>Tracheophyta</taxon>
        <taxon>Spermatophyta</taxon>
        <taxon>Magnoliopsida</taxon>
        <taxon>eudicotyledons</taxon>
        <taxon>Gunneridae</taxon>
        <taxon>Pentapetalae</taxon>
        <taxon>rosids</taxon>
        <taxon>malvids</taxon>
        <taxon>Malvales</taxon>
        <taxon>Malvaceae</taxon>
        <taxon>Malvoideae</taxon>
        <taxon>Hibiscus</taxon>
    </lineage>
</organism>
<name>A0ABR2C688_9ROSI</name>
<feature type="domain" description="CCHC-type" evidence="6">
    <location>
        <begin position="400"/>
        <end position="415"/>
    </location>
</feature>
<keyword evidence="1 3" id="KW-0694">RNA-binding</keyword>
<dbReference type="PROSITE" id="PS50102">
    <property type="entry name" value="RRM"/>
    <property type="match status" value="2"/>
</dbReference>
<feature type="region of interest" description="Disordered" evidence="4">
    <location>
        <begin position="414"/>
        <end position="445"/>
    </location>
</feature>
<dbReference type="InterPro" id="IPR012677">
    <property type="entry name" value="Nucleotide-bd_a/b_plait_sf"/>
</dbReference>
<dbReference type="InterPro" id="IPR036875">
    <property type="entry name" value="Znf_CCHC_sf"/>
</dbReference>
<dbReference type="Pfam" id="PF00098">
    <property type="entry name" value="zf-CCHC"/>
    <property type="match status" value="3"/>
</dbReference>
<feature type="compositionally biased region" description="Basic and acidic residues" evidence="4">
    <location>
        <begin position="102"/>
        <end position="122"/>
    </location>
</feature>
<dbReference type="PROSITE" id="PS50158">
    <property type="entry name" value="ZF_CCHC"/>
    <property type="match status" value="3"/>
</dbReference>
<feature type="compositionally biased region" description="Polar residues" evidence="4">
    <location>
        <begin position="544"/>
        <end position="559"/>
    </location>
</feature>
<dbReference type="SUPFAM" id="SSF57756">
    <property type="entry name" value="Retrovirus zinc finger-like domains"/>
    <property type="match status" value="3"/>
</dbReference>
<dbReference type="EMBL" id="JBBPBM010000065">
    <property type="protein sequence ID" value="KAK8514894.1"/>
    <property type="molecule type" value="Genomic_DNA"/>
</dbReference>
<dbReference type="InterPro" id="IPR035979">
    <property type="entry name" value="RBD_domain_sf"/>
</dbReference>
<keyword evidence="2" id="KW-0863">Zinc-finger</keyword>
<feature type="compositionally biased region" description="Basic and acidic residues" evidence="4">
    <location>
        <begin position="83"/>
        <end position="94"/>
    </location>
</feature>
<feature type="compositionally biased region" description="Basic residues" evidence="4">
    <location>
        <begin position="52"/>
        <end position="62"/>
    </location>
</feature>
<dbReference type="InterPro" id="IPR000504">
    <property type="entry name" value="RRM_dom"/>
</dbReference>
<comment type="caution">
    <text evidence="7">The sequence shown here is derived from an EMBL/GenBank/DDBJ whole genome shotgun (WGS) entry which is preliminary data.</text>
</comment>
<feature type="region of interest" description="Disordered" evidence="4">
    <location>
        <begin position="474"/>
        <end position="508"/>
    </location>
</feature>
<reference evidence="7 8" key="1">
    <citation type="journal article" date="2024" name="G3 (Bethesda)">
        <title>Genome assembly of Hibiscus sabdariffa L. provides insights into metabolisms of medicinal natural products.</title>
        <authorList>
            <person name="Kim T."/>
        </authorList>
    </citation>
    <scope>NUCLEOTIDE SEQUENCE [LARGE SCALE GENOMIC DNA]</scope>
    <source>
        <strain evidence="7">TK-2024</strain>
        <tissue evidence="7">Old leaves</tissue>
    </source>
</reference>
<feature type="domain" description="CCHC-type" evidence="6">
    <location>
        <begin position="469"/>
        <end position="484"/>
    </location>
</feature>
<evidence type="ECO:0000256" key="4">
    <source>
        <dbReference type="SAM" id="MobiDB-lite"/>
    </source>
</evidence>
<evidence type="ECO:0000256" key="3">
    <source>
        <dbReference type="PROSITE-ProRule" id="PRU00176"/>
    </source>
</evidence>
<evidence type="ECO:0008006" key="9">
    <source>
        <dbReference type="Google" id="ProtNLM"/>
    </source>
</evidence>
<dbReference type="Proteomes" id="UP001472677">
    <property type="component" value="Unassembled WGS sequence"/>
</dbReference>
<evidence type="ECO:0000259" key="6">
    <source>
        <dbReference type="PROSITE" id="PS50158"/>
    </source>
</evidence>
<dbReference type="SMART" id="SM00343">
    <property type="entry name" value="ZnF_C2HC"/>
    <property type="match status" value="3"/>
</dbReference>
<proteinExistence type="predicted"/>
<accession>A0ABR2C688</accession>
<feature type="region of interest" description="Disordered" evidence="4">
    <location>
        <begin position="17"/>
        <end position="154"/>
    </location>
</feature>
<evidence type="ECO:0000259" key="5">
    <source>
        <dbReference type="PROSITE" id="PS50102"/>
    </source>
</evidence>
<evidence type="ECO:0000256" key="1">
    <source>
        <dbReference type="ARBA" id="ARBA00022884"/>
    </source>
</evidence>
<feature type="region of interest" description="Disordered" evidence="4">
    <location>
        <begin position="336"/>
        <end position="367"/>
    </location>
</feature>
<keyword evidence="2" id="KW-0862">Zinc</keyword>
<keyword evidence="8" id="KW-1185">Reference proteome</keyword>
<feature type="compositionally biased region" description="Basic and acidic residues" evidence="4">
    <location>
        <begin position="350"/>
        <end position="360"/>
    </location>
</feature>
<dbReference type="Gene3D" id="4.10.60.10">
    <property type="entry name" value="Zinc finger, CCHC-type"/>
    <property type="match status" value="3"/>
</dbReference>